<gene>
    <name evidence="1" type="ORF">Tco_1070864</name>
</gene>
<accession>A0ABQ5HMP1</accession>
<reference evidence="1" key="1">
    <citation type="journal article" date="2022" name="Int. J. Mol. Sci.">
        <title>Draft Genome of Tanacetum Coccineum: Genomic Comparison of Closely Related Tanacetum-Family Plants.</title>
        <authorList>
            <person name="Yamashiro T."/>
            <person name="Shiraishi A."/>
            <person name="Nakayama K."/>
            <person name="Satake H."/>
        </authorList>
    </citation>
    <scope>NUCLEOTIDE SEQUENCE</scope>
</reference>
<name>A0ABQ5HMP1_9ASTR</name>
<sequence length="151" mass="16799">MDKHRVPPTKRLFLVTESHSLTRSLNSFVLRESVGDPGLPLVVSPLRSNASHDDIHLKVFGPSVEITQQFLMEKTLVMVDRPKETGIKYFSSGEIGTMMAPGGSFMASFEDLKSFLPMHTPSNDLIRTREEPTGATSAISVLFGQRYFKAE</sequence>
<proteinExistence type="predicted"/>
<protein>
    <submittedName>
        <fullName evidence="1">Uncharacterized protein</fullName>
    </submittedName>
</protein>
<dbReference type="Proteomes" id="UP001151760">
    <property type="component" value="Unassembled WGS sequence"/>
</dbReference>
<reference evidence="1" key="2">
    <citation type="submission" date="2022-01" db="EMBL/GenBank/DDBJ databases">
        <authorList>
            <person name="Yamashiro T."/>
            <person name="Shiraishi A."/>
            <person name="Satake H."/>
            <person name="Nakayama K."/>
        </authorList>
    </citation>
    <scope>NUCLEOTIDE SEQUENCE</scope>
</reference>
<evidence type="ECO:0000313" key="2">
    <source>
        <dbReference type="Proteomes" id="UP001151760"/>
    </source>
</evidence>
<organism evidence="1 2">
    <name type="scientific">Tanacetum coccineum</name>
    <dbReference type="NCBI Taxonomy" id="301880"/>
    <lineage>
        <taxon>Eukaryota</taxon>
        <taxon>Viridiplantae</taxon>
        <taxon>Streptophyta</taxon>
        <taxon>Embryophyta</taxon>
        <taxon>Tracheophyta</taxon>
        <taxon>Spermatophyta</taxon>
        <taxon>Magnoliopsida</taxon>
        <taxon>eudicotyledons</taxon>
        <taxon>Gunneridae</taxon>
        <taxon>Pentapetalae</taxon>
        <taxon>asterids</taxon>
        <taxon>campanulids</taxon>
        <taxon>Asterales</taxon>
        <taxon>Asteraceae</taxon>
        <taxon>Asteroideae</taxon>
        <taxon>Anthemideae</taxon>
        <taxon>Anthemidinae</taxon>
        <taxon>Tanacetum</taxon>
    </lineage>
</organism>
<keyword evidence="2" id="KW-1185">Reference proteome</keyword>
<evidence type="ECO:0000313" key="1">
    <source>
        <dbReference type="EMBL" id="GJT89147.1"/>
    </source>
</evidence>
<comment type="caution">
    <text evidence="1">The sequence shown here is derived from an EMBL/GenBank/DDBJ whole genome shotgun (WGS) entry which is preliminary data.</text>
</comment>
<dbReference type="EMBL" id="BQNB010019795">
    <property type="protein sequence ID" value="GJT89147.1"/>
    <property type="molecule type" value="Genomic_DNA"/>
</dbReference>